<proteinExistence type="evidence at transcript level"/>
<dbReference type="EMBL" id="EF148252">
    <property type="protein sequence ID" value="ABK96231.1"/>
    <property type="molecule type" value="mRNA"/>
</dbReference>
<protein>
    <submittedName>
        <fullName evidence="1">Uncharacterized protein</fullName>
    </submittedName>
</protein>
<sequence length="139" mass="16143">MMVLPLTGPFSGTMLAGFPCLQNIWSRQFLKDHWWCLLIVNGFGIVTGSIHYGTNLTVKNFMERSSITLMLYPLSMEFVKGKLKKFGIDSIHMSVMTWIWLSQKLSMKKIQPLRNVRTMIWCRQLKGRALSFIRFPDPI</sequence>
<accession>A9PIM8</accession>
<reference evidence="1" key="1">
    <citation type="journal article" date="2008" name="BMC Genomics">
        <title>Analysis of 4,664 high-quality sequence-finished poplar full-length cDNA clones and their utility for the discovery of genes responding to insect feeding.</title>
        <authorList>
            <person name="Ralph S.G."/>
            <person name="Chun H.J."/>
            <person name="Cooper D."/>
            <person name="Kirkpatrick R."/>
            <person name="Kolosova N."/>
            <person name="Gunter L."/>
            <person name="Tuskan G.A."/>
            <person name="Douglas C.J."/>
            <person name="Holt R.A."/>
            <person name="Jones S.J."/>
            <person name="Marra M.A."/>
            <person name="Bohlmann J."/>
        </authorList>
    </citation>
    <scope>NUCLEOTIDE SEQUENCE</scope>
    <source>
        <tissue evidence="1">Sapling trees one metre in height and grown under greenhouse conditions were exposed to continuous feeding by Malacosoma disstria Hubner</tissue>
    </source>
</reference>
<evidence type="ECO:0000313" key="1">
    <source>
        <dbReference type="EMBL" id="ABK96231.1"/>
    </source>
</evidence>
<dbReference type="AlphaFoldDB" id="A9PIM8"/>
<name>A9PIM8_9ROSI</name>
<organism evidence="1">
    <name type="scientific">Populus trichocarpa x Populus deltoides</name>
    <dbReference type="NCBI Taxonomy" id="3695"/>
    <lineage>
        <taxon>Eukaryota</taxon>
        <taxon>Viridiplantae</taxon>
        <taxon>Streptophyta</taxon>
        <taxon>Embryophyta</taxon>
        <taxon>Tracheophyta</taxon>
        <taxon>Spermatophyta</taxon>
        <taxon>Magnoliopsida</taxon>
        <taxon>eudicotyledons</taxon>
        <taxon>Gunneridae</taxon>
        <taxon>Pentapetalae</taxon>
        <taxon>rosids</taxon>
        <taxon>fabids</taxon>
        <taxon>Malpighiales</taxon>
        <taxon>Salicaceae</taxon>
        <taxon>Saliceae</taxon>
        <taxon>Populus</taxon>
    </lineage>
</organism>